<dbReference type="AlphaFoldDB" id="A0A6A4HAP5"/>
<gene>
    <name evidence="1" type="ORF">BT96DRAFT_997686</name>
</gene>
<name>A0A6A4HAP5_9AGAR</name>
<dbReference type="Proteomes" id="UP000799118">
    <property type="component" value="Unassembled WGS sequence"/>
</dbReference>
<protein>
    <submittedName>
        <fullName evidence="1">Uncharacterized protein</fullName>
    </submittedName>
</protein>
<accession>A0A6A4HAP5</accession>
<reference evidence="1" key="1">
    <citation type="journal article" date="2019" name="Environ. Microbiol.">
        <title>Fungal ecological strategies reflected in gene transcription - a case study of two litter decomposers.</title>
        <authorList>
            <person name="Barbi F."/>
            <person name="Kohler A."/>
            <person name="Barry K."/>
            <person name="Baskaran P."/>
            <person name="Daum C."/>
            <person name="Fauchery L."/>
            <person name="Ihrmark K."/>
            <person name="Kuo A."/>
            <person name="LaButti K."/>
            <person name="Lipzen A."/>
            <person name="Morin E."/>
            <person name="Grigoriev I.V."/>
            <person name="Henrissat B."/>
            <person name="Lindahl B."/>
            <person name="Martin F."/>
        </authorList>
    </citation>
    <scope>NUCLEOTIDE SEQUENCE</scope>
    <source>
        <strain evidence="1">JB14</strain>
    </source>
</reference>
<dbReference type="EMBL" id="ML769532">
    <property type="protein sequence ID" value="KAE9395369.1"/>
    <property type="molecule type" value="Genomic_DNA"/>
</dbReference>
<keyword evidence="2" id="KW-1185">Reference proteome</keyword>
<organism evidence="1 2">
    <name type="scientific">Gymnopus androsaceus JB14</name>
    <dbReference type="NCBI Taxonomy" id="1447944"/>
    <lineage>
        <taxon>Eukaryota</taxon>
        <taxon>Fungi</taxon>
        <taxon>Dikarya</taxon>
        <taxon>Basidiomycota</taxon>
        <taxon>Agaricomycotina</taxon>
        <taxon>Agaricomycetes</taxon>
        <taxon>Agaricomycetidae</taxon>
        <taxon>Agaricales</taxon>
        <taxon>Marasmiineae</taxon>
        <taxon>Omphalotaceae</taxon>
        <taxon>Gymnopus</taxon>
    </lineage>
</organism>
<evidence type="ECO:0000313" key="1">
    <source>
        <dbReference type="EMBL" id="KAE9395369.1"/>
    </source>
</evidence>
<sequence length="181" mass="20295">MSHRVLNKQVKVTLKAHSDCGWTFYGILLVKATLRFNFALLDTCFEPTTGCGKIAPFNPEMPFGNSIYSAPRYLLPSVDHATQIYLPHHRRFAIAFASASPLPQTDVDSATVCNMLYFLVAADTLSSYSLLEGKGGGADTAHVRRDYRILVIIRQFWALHIQRCVVLVVKARQSEYTNDNI</sequence>
<proteinExistence type="predicted"/>
<evidence type="ECO:0000313" key="2">
    <source>
        <dbReference type="Proteomes" id="UP000799118"/>
    </source>
</evidence>